<evidence type="ECO:0000259" key="15">
    <source>
        <dbReference type="Pfam" id="PF04757"/>
    </source>
</evidence>
<protein>
    <recommendedName>
        <fullName evidence="15">Pex N-terminal domain-containing protein</fullName>
    </recommendedName>
</protein>
<feature type="transmembrane region" description="Helical" evidence="14">
    <location>
        <begin position="430"/>
        <end position="447"/>
    </location>
</feature>
<evidence type="ECO:0000256" key="2">
    <source>
        <dbReference type="ARBA" id="ARBA00004906"/>
    </source>
</evidence>
<evidence type="ECO:0000256" key="8">
    <source>
        <dbReference type="ARBA" id="ARBA00022833"/>
    </source>
</evidence>
<evidence type="ECO:0000256" key="11">
    <source>
        <dbReference type="ARBA" id="ARBA00023136"/>
    </source>
</evidence>
<dbReference type="InterPro" id="IPR006845">
    <property type="entry name" value="Pex_N"/>
</dbReference>
<keyword evidence="5 14" id="KW-0812">Transmembrane</keyword>
<keyword evidence="9" id="KW-0653">Protein transport</keyword>
<keyword evidence="17" id="KW-1185">Reference proteome</keyword>
<dbReference type="GO" id="GO:0016558">
    <property type="term" value="P:protein import into peroxisome matrix"/>
    <property type="evidence" value="ECO:0007669"/>
    <property type="project" value="InterPro"/>
</dbReference>
<keyword evidence="7" id="KW-0863">Zinc-finger</keyword>
<sequence length="525" mass="59161">MYDVDIKTGMTNYEASVLGFLVRELYKTPLSTRKKARNGINGIKFSSKRPRVPVEGGVGKGQSVDHGDHGRDAAANAAACIQLYRAERSMNNQTIPTSVGALLTEEVTIDPLSHLPSFLELTFVDVARNSGRKVLSSAWSALMTWLDSVLVGLQRRERLLEAQLVQLRSARFLQRRTVERRARLIVGVYILHVKRLRARILRGVCQLCNQSMQTFGPEMMALIMFCIDYTCMHTMGGSTACELVYGLKRSKIAVVPNISGGDQFSVSELSKSSKTCSAFLAAFFPYLKERLDQVHSRLNETGHIDNVQYSHSQISTQDDRIIRSERGKERFLQWYPYIHLTHEGSKFLYQFAYLLGLTPYWSFSLHGLGIFLRRITVADVNQMEQQRSLDQSKRPGTPTASIGDAQLQPTFTGGGMGFARTILKSHVRSLIALYLLSTIFTSWRASFMRQLRLRRRRWIVGDEDETSTSNEQNHRSKLRTPIPPPPYPTARRGVEVTNNWACPICKGARINPTASASGYVFVIDV</sequence>
<accession>K0SWS8</accession>
<keyword evidence="6" id="KW-0479">Metal-binding</keyword>
<dbReference type="GO" id="GO:1990429">
    <property type="term" value="C:peroxisomal importomer complex"/>
    <property type="evidence" value="ECO:0007669"/>
    <property type="project" value="TreeGrafter"/>
</dbReference>
<name>K0SWS8_THAOC</name>
<feature type="region of interest" description="Disordered" evidence="13">
    <location>
        <begin position="386"/>
        <end position="408"/>
    </location>
</feature>
<dbReference type="PANTHER" id="PTHR12888:SF0">
    <property type="entry name" value="PEROXISOME ASSEMBLY PROTEIN 12"/>
    <property type="match status" value="1"/>
</dbReference>
<gene>
    <name evidence="16" type="ORF">THAOC_13690</name>
</gene>
<evidence type="ECO:0000256" key="10">
    <source>
        <dbReference type="ARBA" id="ARBA00022989"/>
    </source>
</evidence>
<feature type="region of interest" description="Disordered" evidence="13">
    <location>
        <begin position="463"/>
        <end position="488"/>
    </location>
</feature>
<dbReference type="EMBL" id="AGNL01015811">
    <property type="protein sequence ID" value="EJK65446.1"/>
    <property type="molecule type" value="Genomic_DNA"/>
</dbReference>
<keyword evidence="12" id="KW-0576">Peroxisome</keyword>
<dbReference type="GO" id="GO:0008270">
    <property type="term" value="F:zinc ion binding"/>
    <property type="evidence" value="ECO:0007669"/>
    <property type="project" value="UniProtKB-KW"/>
</dbReference>
<evidence type="ECO:0000313" key="17">
    <source>
        <dbReference type="Proteomes" id="UP000266841"/>
    </source>
</evidence>
<dbReference type="InterPro" id="IPR017375">
    <property type="entry name" value="PEX12"/>
</dbReference>
<dbReference type="PANTHER" id="PTHR12888">
    <property type="entry name" value="PEROXISOME ASSEMBLY PROTEIN 12 PEROXIN-12"/>
    <property type="match status" value="1"/>
</dbReference>
<evidence type="ECO:0000256" key="4">
    <source>
        <dbReference type="ARBA" id="ARBA00022448"/>
    </source>
</evidence>
<evidence type="ECO:0000256" key="1">
    <source>
        <dbReference type="ARBA" id="ARBA00004585"/>
    </source>
</evidence>
<comment type="similarity">
    <text evidence="3">Belongs to the pex2/pex10/pex12 family.</text>
</comment>
<feature type="domain" description="Pex N-terminal" evidence="15">
    <location>
        <begin position="214"/>
        <end position="389"/>
    </location>
</feature>
<evidence type="ECO:0000313" key="16">
    <source>
        <dbReference type="EMBL" id="EJK65446.1"/>
    </source>
</evidence>
<evidence type="ECO:0000256" key="13">
    <source>
        <dbReference type="SAM" id="MobiDB-lite"/>
    </source>
</evidence>
<evidence type="ECO:0000256" key="14">
    <source>
        <dbReference type="SAM" id="Phobius"/>
    </source>
</evidence>
<dbReference type="AlphaFoldDB" id="K0SWS8"/>
<keyword evidence="8" id="KW-0862">Zinc</keyword>
<evidence type="ECO:0000256" key="9">
    <source>
        <dbReference type="ARBA" id="ARBA00022927"/>
    </source>
</evidence>
<evidence type="ECO:0000256" key="6">
    <source>
        <dbReference type="ARBA" id="ARBA00022723"/>
    </source>
</evidence>
<proteinExistence type="inferred from homology"/>
<evidence type="ECO:0000256" key="3">
    <source>
        <dbReference type="ARBA" id="ARBA00008704"/>
    </source>
</evidence>
<keyword evidence="10 14" id="KW-1133">Transmembrane helix</keyword>
<evidence type="ECO:0000256" key="7">
    <source>
        <dbReference type="ARBA" id="ARBA00022771"/>
    </source>
</evidence>
<dbReference type="OrthoDB" id="48815at2759"/>
<dbReference type="GO" id="GO:0006513">
    <property type="term" value="P:protein monoubiquitination"/>
    <property type="evidence" value="ECO:0007669"/>
    <property type="project" value="TreeGrafter"/>
</dbReference>
<comment type="pathway">
    <text evidence="2">Protein modification; protein ubiquitination.</text>
</comment>
<evidence type="ECO:0000256" key="5">
    <source>
        <dbReference type="ARBA" id="ARBA00022692"/>
    </source>
</evidence>
<evidence type="ECO:0000256" key="12">
    <source>
        <dbReference type="ARBA" id="ARBA00023140"/>
    </source>
</evidence>
<comment type="subcellular location">
    <subcellularLocation>
        <location evidence="1">Peroxisome membrane</location>
        <topology evidence="1">Multi-pass membrane protein</topology>
    </subcellularLocation>
</comment>
<comment type="caution">
    <text evidence="16">The sequence shown here is derived from an EMBL/GenBank/DDBJ whole genome shotgun (WGS) entry which is preliminary data.</text>
</comment>
<organism evidence="16 17">
    <name type="scientific">Thalassiosira oceanica</name>
    <name type="common">Marine diatom</name>
    <dbReference type="NCBI Taxonomy" id="159749"/>
    <lineage>
        <taxon>Eukaryota</taxon>
        <taxon>Sar</taxon>
        <taxon>Stramenopiles</taxon>
        <taxon>Ochrophyta</taxon>
        <taxon>Bacillariophyta</taxon>
        <taxon>Coscinodiscophyceae</taxon>
        <taxon>Thalassiosirophycidae</taxon>
        <taxon>Thalassiosirales</taxon>
        <taxon>Thalassiosiraceae</taxon>
        <taxon>Thalassiosira</taxon>
    </lineage>
</organism>
<dbReference type="GO" id="GO:0004842">
    <property type="term" value="F:ubiquitin-protein transferase activity"/>
    <property type="evidence" value="ECO:0007669"/>
    <property type="project" value="TreeGrafter"/>
</dbReference>
<keyword evidence="11 14" id="KW-0472">Membrane</keyword>
<dbReference type="Pfam" id="PF04757">
    <property type="entry name" value="Pex2_Pex12"/>
    <property type="match status" value="1"/>
</dbReference>
<keyword evidence="4" id="KW-0813">Transport</keyword>
<reference evidence="16 17" key="1">
    <citation type="journal article" date="2012" name="Genome Biol.">
        <title>Genome and low-iron response of an oceanic diatom adapted to chronic iron limitation.</title>
        <authorList>
            <person name="Lommer M."/>
            <person name="Specht M."/>
            <person name="Roy A.S."/>
            <person name="Kraemer L."/>
            <person name="Andreson R."/>
            <person name="Gutowska M.A."/>
            <person name="Wolf J."/>
            <person name="Bergner S.V."/>
            <person name="Schilhabel M.B."/>
            <person name="Klostermeier U.C."/>
            <person name="Beiko R.G."/>
            <person name="Rosenstiel P."/>
            <person name="Hippler M."/>
            <person name="Laroche J."/>
        </authorList>
    </citation>
    <scope>NUCLEOTIDE SEQUENCE [LARGE SCALE GENOMIC DNA]</scope>
    <source>
        <strain evidence="16 17">CCMP1005</strain>
    </source>
</reference>
<dbReference type="GO" id="GO:0005778">
    <property type="term" value="C:peroxisomal membrane"/>
    <property type="evidence" value="ECO:0007669"/>
    <property type="project" value="UniProtKB-SubCell"/>
</dbReference>
<dbReference type="eggNOG" id="KOG0826">
    <property type="taxonomic scope" value="Eukaryota"/>
</dbReference>
<dbReference type="Proteomes" id="UP000266841">
    <property type="component" value="Unassembled WGS sequence"/>
</dbReference>